<keyword evidence="9" id="KW-1185">Reference proteome</keyword>
<evidence type="ECO:0000256" key="4">
    <source>
        <dbReference type="ARBA" id="ARBA00023136"/>
    </source>
</evidence>
<evidence type="ECO:0008006" key="10">
    <source>
        <dbReference type="Google" id="ProtNLM"/>
    </source>
</evidence>
<protein>
    <recommendedName>
        <fullName evidence="10">R3H domain-containing protein</fullName>
    </recommendedName>
</protein>
<evidence type="ECO:0000313" key="9">
    <source>
        <dbReference type="Proteomes" id="UP000188354"/>
    </source>
</evidence>
<keyword evidence="2 7" id="KW-0812">Transmembrane</keyword>
<evidence type="ECO:0000256" key="7">
    <source>
        <dbReference type="SAM" id="Phobius"/>
    </source>
</evidence>
<dbReference type="InterPro" id="IPR008511">
    <property type="entry name" value="ROH1-like"/>
</dbReference>
<dbReference type="Proteomes" id="UP000188354">
    <property type="component" value="Chromosome LG08"/>
</dbReference>
<comment type="similarity">
    <text evidence="5">Belongs to the ROH1 family.</text>
</comment>
<dbReference type="EMBL" id="CM007368">
    <property type="protein sequence ID" value="OIW06589.1"/>
    <property type="molecule type" value="Genomic_DNA"/>
</dbReference>
<dbReference type="GO" id="GO:0016020">
    <property type="term" value="C:membrane"/>
    <property type="evidence" value="ECO:0007669"/>
    <property type="project" value="UniProtKB-SubCell"/>
</dbReference>
<dbReference type="STRING" id="3871.A0A4P1RB91"/>
<feature type="compositionally biased region" description="Low complexity" evidence="6">
    <location>
        <begin position="198"/>
        <end position="209"/>
    </location>
</feature>
<feature type="transmembrane region" description="Helical" evidence="7">
    <location>
        <begin position="258"/>
        <end position="280"/>
    </location>
</feature>
<dbReference type="PANTHER" id="PTHR31509">
    <property type="entry name" value="BPS1-LIKE PROTEIN"/>
    <property type="match status" value="1"/>
</dbReference>
<dbReference type="KEGG" id="lang:109354601"/>
<keyword evidence="3 7" id="KW-1133">Transmembrane helix</keyword>
<evidence type="ECO:0000256" key="3">
    <source>
        <dbReference type="ARBA" id="ARBA00022989"/>
    </source>
</evidence>
<proteinExistence type="inferred from homology"/>
<evidence type="ECO:0000313" key="8">
    <source>
        <dbReference type="EMBL" id="OIW06589.1"/>
    </source>
</evidence>
<name>A0A4P1RB91_LUPAN</name>
<reference evidence="8 9" key="1">
    <citation type="journal article" date="2017" name="Plant Biotechnol. J.">
        <title>A comprehensive draft genome sequence for lupin (Lupinus angustifolius), an emerging health food: insights into plant-microbe interactions and legume evolution.</title>
        <authorList>
            <person name="Hane J.K."/>
            <person name="Ming Y."/>
            <person name="Kamphuis L.G."/>
            <person name="Nelson M.N."/>
            <person name="Garg G."/>
            <person name="Atkins C.A."/>
            <person name="Bayer P.E."/>
            <person name="Bravo A."/>
            <person name="Bringans S."/>
            <person name="Cannon S."/>
            <person name="Edwards D."/>
            <person name="Foley R."/>
            <person name="Gao L.L."/>
            <person name="Harrison M.J."/>
            <person name="Huang W."/>
            <person name="Hurgobin B."/>
            <person name="Li S."/>
            <person name="Liu C.W."/>
            <person name="McGrath A."/>
            <person name="Morahan G."/>
            <person name="Murray J."/>
            <person name="Weller J."/>
            <person name="Jian J."/>
            <person name="Singh K.B."/>
        </authorList>
    </citation>
    <scope>NUCLEOTIDE SEQUENCE</scope>
    <source>
        <strain evidence="9">cv. Tanjil</strain>
        <tissue evidence="8">Whole plant</tissue>
    </source>
</reference>
<dbReference type="Pfam" id="PF05633">
    <property type="entry name" value="ROH1-like"/>
    <property type="match status" value="1"/>
</dbReference>
<comment type="subcellular location">
    <subcellularLocation>
        <location evidence="1">Membrane</location>
        <topology evidence="1">Single-pass membrane protein</topology>
    </subcellularLocation>
</comment>
<evidence type="ECO:0000256" key="1">
    <source>
        <dbReference type="ARBA" id="ARBA00004167"/>
    </source>
</evidence>
<keyword evidence="4 7" id="KW-0472">Membrane</keyword>
<dbReference type="Gramene" id="OIW06589">
    <property type="protein sequence ID" value="OIW06589"/>
    <property type="gene ID" value="TanjilG_03983"/>
</dbReference>
<feature type="region of interest" description="Disordered" evidence="6">
    <location>
        <begin position="185"/>
        <end position="209"/>
    </location>
</feature>
<organism evidence="8 9">
    <name type="scientific">Lupinus angustifolius</name>
    <name type="common">Narrow-leaved blue lupine</name>
    <dbReference type="NCBI Taxonomy" id="3871"/>
    <lineage>
        <taxon>Eukaryota</taxon>
        <taxon>Viridiplantae</taxon>
        <taxon>Streptophyta</taxon>
        <taxon>Embryophyta</taxon>
        <taxon>Tracheophyta</taxon>
        <taxon>Spermatophyta</taxon>
        <taxon>Magnoliopsida</taxon>
        <taxon>eudicotyledons</taxon>
        <taxon>Gunneridae</taxon>
        <taxon>Pentapetalae</taxon>
        <taxon>rosids</taxon>
        <taxon>fabids</taxon>
        <taxon>Fabales</taxon>
        <taxon>Fabaceae</taxon>
        <taxon>Papilionoideae</taxon>
        <taxon>50 kb inversion clade</taxon>
        <taxon>genistoids sensu lato</taxon>
        <taxon>core genistoids</taxon>
        <taxon>Genisteae</taxon>
        <taxon>Lupinus</taxon>
    </lineage>
</organism>
<dbReference type="AlphaFoldDB" id="A0A4P1RB91"/>
<evidence type="ECO:0000256" key="5">
    <source>
        <dbReference type="ARBA" id="ARBA00035114"/>
    </source>
</evidence>
<accession>A0A4P1RB91</accession>
<evidence type="ECO:0000256" key="6">
    <source>
        <dbReference type="SAM" id="MobiDB-lite"/>
    </source>
</evidence>
<evidence type="ECO:0000256" key="2">
    <source>
        <dbReference type="ARBA" id="ARBA00022692"/>
    </source>
</evidence>
<sequence>MPATDSQGSSPSSLSHFGRSILSLRHRDHHQVHSMEGISLELELESFQQHITNRLLELSSVDDIDFLSLSWVRKLLDSFICCHEEFRAILQTHRVQILRHPMDRMISDYFERSVKALDVCNAIRDGIEQIRQWQKLLEIVVYAVGPQRSIGHGQFRRAKKALIDLAIGMLDDKESAASIANRNRSFGRNNASKDHHQNQNNNGNHNISNLHQHHRSLAHFRSLSWSVSSTWSAAKQIQAIGYNMYPPKPNDIVATNGLAMTVYIMNSVLLFVMWALVAAIPCQDRGLQVQFNTPKNSLWAAPMFSLHDRITDESKKRDRKNTCGLLKEIHQIEKYARMMNEFADSVHFPLTEEKEREVRKRVQEISQVCNALKDGLDPLERQVREVFHRIVCSRTEGLETLGKPNHSE</sequence>
<dbReference type="OrthoDB" id="1878996at2759"/>
<gene>
    <name evidence="8" type="ORF">TanjilG_03983</name>
</gene>